<accession>A0A8H7ENG3</accession>
<dbReference type="AlphaFoldDB" id="A0A8H7ENG3"/>
<sequence length="177" mass="21027">MDIRSVAARNRSGPKNRQILPDSLMQQAAINRSLPLTRRARATYTRRKRKTRFRQRKSYQVAITLRDSSGHLFKRVRGWRQPVRTAMMLKNRVKTVQRRLDRLYTYQAQLEMLRQERQFLKRLGLKEDTSECGKLFLLSFLPMLISAEHYIQKAINDSQSLYERRMQNIKADLDGNT</sequence>
<name>A0A8H7ENG3_9FUNG</name>
<evidence type="ECO:0000313" key="2">
    <source>
        <dbReference type="Proteomes" id="UP000605846"/>
    </source>
</evidence>
<dbReference type="Proteomes" id="UP000605846">
    <property type="component" value="Unassembled WGS sequence"/>
</dbReference>
<dbReference type="OrthoDB" id="2571149at2759"/>
<gene>
    <name evidence="1" type="ORF">EC973_001544</name>
</gene>
<evidence type="ECO:0000313" key="1">
    <source>
        <dbReference type="EMBL" id="KAF7723872.1"/>
    </source>
</evidence>
<reference evidence="1" key="1">
    <citation type="submission" date="2020-01" db="EMBL/GenBank/DDBJ databases">
        <title>Genome Sequencing of Three Apophysomyces-Like Fungal Strains Confirms a Novel Fungal Genus in the Mucoromycota with divergent Burkholderia-like Endosymbiotic Bacteria.</title>
        <authorList>
            <person name="Stajich J.E."/>
            <person name="Macias A.M."/>
            <person name="Carter-House D."/>
            <person name="Lovett B."/>
            <person name="Kasson L.R."/>
            <person name="Berry K."/>
            <person name="Grigoriev I."/>
            <person name="Chang Y."/>
            <person name="Spatafora J."/>
            <person name="Kasson M.T."/>
        </authorList>
    </citation>
    <scope>NUCLEOTIDE SEQUENCE</scope>
    <source>
        <strain evidence="1">NRRL A-21654</strain>
    </source>
</reference>
<dbReference type="EMBL" id="JABAYA010000137">
    <property type="protein sequence ID" value="KAF7723872.1"/>
    <property type="molecule type" value="Genomic_DNA"/>
</dbReference>
<proteinExistence type="predicted"/>
<protein>
    <submittedName>
        <fullName evidence="1">Uncharacterized protein</fullName>
    </submittedName>
</protein>
<organism evidence="1 2">
    <name type="scientific">Apophysomyces ossiformis</name>
    <dbReference type="NCBI Taxonomy" id="679940"/>
    <lineage>
        <taxon>Eukaryota</taxon>
        <taxon>Fungi</taxon>
        <taxon>Fungi incertae sedis</taxon>
        <taxon>Mucoromycota</taxon>
        <taxon>Mucoromycotina</taxon>
        <taxon>Mucoromycetes</taxon>
        <taxon>Mucorales</taxon>
        <taxon>Mucorineae</taxon>
        <taxon>Mucoraceae</taxon>
        <taxon>Apophysomyces</taxon>
    </lineage>
</organism>
<comment type="caution">
    <text evidence="1">The sequence shown here is derived from an EMBL/GenBank/DDBJ whole genome shotgun (WGS) entry which is preliminary data.</text>
</comment>
<keyword evidence="2" id="KW-1185">Reference proteome</keyword>